<reference evidence="1 2" key="1">
    <citation type="submission" date="2018-10" db="EMBL/GenBank/DDBJ databases">
        <title>Robbsia sp. DHC34, isolated from soil.</title>
        <authorList>
            <person name="Gao Z.-H."/>
            <person name="Qiu L.-H."/>
        </authorList>
    </citation>
    <scope>NUCLEOTIDE SEQUENCE [LARGE SCALE GENOMIC DNA]</scope>
    <source>
        <strain evidence="1 2">DHC34</strain>
    </source>
</reference>
<sequence length="136" mass="14124">MNRLYFRLVSLALFAVLCATLTYWAITLTQHPAAPSQAAAAQVEPGVGDAAQLFGSQPTRATQVQLIGVLGLGDHQGAAIVSYNGEPPHAVALGQVVGGGATLSEVRSRSIVIEHNGVKSEITMPANGPGPTIWVR</sequence>
<accession>A0A494YG63</accession>
<organism evidence="1 2">
    <name type="scientific">Pararobbsia silviterrae</name>
    <dbReference type="NCBI Taxonomy" id="1792498"/>
    <lineage>
        <taxon>Bacteria</taxon>
        <taxon>Pseudomonadati</taxon>
        <taxon>Pseudomonadota</taxon>
        <taxon>Betaproteobacteria</taxon>
        <taxon>Burkholderiales</taxon>
        <taxon>Burkholderiaceae</taxon>
        <taxon>Pararobbsia</taxon>
    </lineage>
</organism>
<dbReference type="EMBL" id="RBZU01000001">
    <property type="protein sequence ID" value="RKP59343.1"/>
    <property type="molecule type" value="Genomic_DNA"/>
</dbReference>
<gene>
    <name evidence="1" type="ORF">D7S86_00725</name>
</gene>
<keyword evidence="2" id="KW-1185">Reference proteome</keyword>
<dbReference type="RefSeq" id="WP_121084139.1">
    <property type="nucleotide sequence ID" value="NZ_RBZU01000001.1"/>
</dbReference>
<dbReference type="OrthoDB" id="9111192at2"/>
<comment type="caution">
    <text evidence="1">The sequence shown here is derived from an EMBL/GenBank/DDBJ whole genome shotgun (WGS) entry which is preliminary data.</text>
</comment>
<evidence type="ECO:0000313" key="1">
    <source>
        <dbReference type="EMBL" id="RKP59343.1"/>
    </source>
</evidence>
<dbReference type="AlphaFoldDB" id="A0A494YG63"/>
<name>A0A494YG63_9BURK</name>
<dbReference type="Gene3D" id="2.30.30.830">
    <property type="match status" value="1"/>
</dbReference>
<protein>
    <submittedName>
        <fullName evidence="1">General secretion pathway protein GspC</fullName>
    </submittedName>
</protein>
<proteinExistence type="predicted"/>
<evidence type="ECO:0000313" key="2">
    <source>
        <dbReference type="Proteomes" id="UP000270342"/>
    </source>
</evidence>
<dbReference type="Proteomes" id="UP000270342">
    <property type="component" value="Unassembled WGS sequence"/>
</dbReference>